<protein>
    <recommendedName>
        <fullName evidence="4">Structural maintenance of chromosomes protein 5</fullName>
    </recommendedName>
</protein>
<evidence type="ECO:0000313" key="13">
    <source>
        <dbReference type="Ensembl" id="ENSCMIP00000023504.1"/>
    </source>
</evidence>
<keyword evidence="8 11" id="KW-0175">Coiled coil</keyword>
<dbReference type="GO" id="GO:0005524">
    <property type="term" value="F:ATP binding"/>
    <property type="evidence" value="ECO:0007669"/>
    <property type="project" value="UniProtKB-KW"/>
</dbReference>
<keyword evidence="7" id="KW-0067">ATP-binding</keyword>
<reference evidence="14" key="3">
    <citation type="journal article" date="2014" name="Nature">
        <title>Elephant shark genome provides unique insights into gnathostome evolution.</title>
        <authorList>
            <consortium name="International Elephant Shark Genome Sequencing Consortium"/>
            <person name="Venkatesh B."/>
            <person name="Lee A.P."/>
            <person name="Ravi V."/>
            <person name="Maurya A.K."/>
            <person name="Lian M.M."/>
            <person name="Swann J.B."/>
            <person name="Ohta Y."/>
            <person name="Flajnik M.F."/>
            <person name="Sutoh Y."/>
            <person name="Kasahara M."/>
            <person name="Hoon S."/>
            <person name="Gangu V."/>
            <person name="Roy S.W."/>
            <person name="Irimia M."/>
            <person name="Korzh V."/>
            <person name="Kondrychyn I."/>
            <person name="Lim Z.W."/>
            <person name="Tay B.H."/>
            <person name="Tohari S."/>
            <person name="Kong K.W."/>
            <person name="Ho S."/>
            <person name="Lorente-Galdos B."/>
            <person name="Quilez J."/>
            <person name="Marques-Bonet T."/>
            <person name="Raney B.J."/>
            <person name="Ingham P.W."/>
            <person name="Tay A."/>
            <person name="Hillier L.W."/>
            <person name="Minx P."/>
            <person name="Boehm T."/>
            <person name="Wilson R.K."/>
            <person name="Brenner S."/>
            <person name="Warren W.C."/>
        </authorList>
    </citation>
    <scope>NUCLEOTIDE SEQUENCE [LARGE SCALE GENOMIC DNA]</scope>
</reference>
<evidence type="ECO:0000256" key="11">
    <source>
        <dbReference type="SAM" id="Coils"/>
    </source>
</evidence>
<comment type="subcellular location">
    <subcellularLocation>
        <location evidence="2">Chromosome</location>
    </subcellularLocation>
    <subcellularLocation>
        <location evidence="1">Nucleus</location>
    </subcellularLocation>
</comment>
<name>A0A4W3I105_CALMI</name>
<dbReference type="Pfam" id="PF02463">
    <property type="entry name" value="SMC_N"/>
    <property type="match status" value="1"/>
</dbReference>
<reference evidence="14" key="1">
    <citation type="journal article" date="2006" name="Science">
        <title>Ancient noncoding elements conserved in the human genome.</title>
        <authorList>
            <person name="Venkatesh B."/>
            <person name="Kirkness E.F."/>
            <person name="Loh Y.H."/>
            <person name="Halpern A.L."/>
            <person name="Lee A.P."/>
            <person name="Johnson J."/>
            <person name="Dandona N."/>
            <person name="Viswanathan L.D."/>
            <person name="Tay A."/>
            <person name="Venter J.C."/>
            <person name="Strausberg R.L."/>
            <person name="Brenner S."/>
        </authorList>
    </citation>
    <scope>NUCLEOTIDE SEQUENCE [LARGE SCALE GENOMIC DNA]</scope>
</reference>
<dbReference type="GO" id="GO:0030915">
    <property type="term" value="C:Smc5-Smc6 complex"/>
    <property type="evidence" value="ECO:0007669"/>
    <property type="project" value="TreeGrafter"/>
</dbReference>
<dbReference type="PANTHER" id="PTHR45916">
    <property type="entry name" value="STRUCTURAL MAINTENANCE OF CHROMOSOMES PROTEIN 5"/>
    <property type="match status" value="1"/>
</dbReference>
<comment type="similarity">
    <text evidence="3">Belongs to the SMC family. SMC5 subfamily.</text>
</comment>
<dbReference type="GO" id="GO:0000724">
    <property type="term" value="P:double-strand break repair via homologous recombination"/>
    <property type="evidence" value="ECO:0007669"/>
    <property type="project" value="TreeGrafter"/>
</dbReference>
<dbReference type="Ensembl" id="ENSCMIT00000023905.1">
    <property type="protein sequence ID" value="ENSCMIP00000023504.1"/>
    <property type="gene ID" value="ENSCMIG00000010433.1"/>
</dbReference>
<evidence type="ECO:0000313" key="14">
    <source>
        <dbReference type="Proteomes" id="UP000314986"/>
    </source>
</evidence>
<evidence type="ECO:0000256" key="10">
    <source>
        <dbReference type="ARBA" id="ARBA00063886"/>
    </source>
</evidence>
<dbReference type="FunFam" id="3.40.50.300:FF:000793">
    <property type="entry name" value="Structural maintenance of chromosomes protein 5"/>
    <property type="match status" value="1"/>
</dbReference>
<reference evidence="14" key="2">
    <citation type="journal article" date="2007" name="PLoS Biol.">
        <title>Survey sequencing and comparative analysis of the elephant shark (Callorhinchus milii) genome.</title>
        <authorList>
            <person name="Venkatesh B."/>
            <person name="Kirkness E.F."/>
            <person name="Loh Y.H."/>
            <person name="Halpern A.L."/>
            <person name="Lee A.P."/>
            <person name="Johnson J."/>
            <person name="Dandona N."/>
            <person name="Viswanathan L.D."/>
            <person name="Tay A."/>
            <person name="Venter J.C."/>
            <person name="Strausberg R.L."/>
            <person name="Brenner S."/>
        </authorList>
    </citation>
    <scope>NUCLEOTIDE SEQUENCE [LARGE SCALE GENOMIC DNA]</scope>
</reference>
<evidence type="ECO:0000256" key="3">
    <source>
        <dbReference type="ARBA" id="ARBA00010171"/>
    </source>
</evidence>
<dbReference type="Gene3D" id="3.40.50.300">
    <property type="entry name" value="P-loop containing nucleotide triphosphate hydrolases"/>
    <property type="match status" value="2"/>
</dbReference>
<evidence type="ECO:0000256" key="9">
    <source>
        <dbReference type="ARBA" id="ARBA00023242"/>
    </source>
</evidence>
<evidence type="ECO:0000256" key="2">
    <source>
        <dbReference type="ARBA" id="ARBA00004286"/>
    </source>
</evidence>
<comment type="subunit">
    <text evidence="10">Forms a heterodimer with smc6. Component of the SMC5-SMC6 complex which consists at least of smc5, smc6, nsmce2, nsmce1 and nsmce4a.</text>
</comment>
<dbReference type="AlphaFoldDB" id="A0A4W3I105"/>
<accession>A0A4W3I105</accession>
<feature type="coiled-coil region" evidence="11">
    <location>
        <begin position="623"/>
        <end position="688"/>
    </location>
</feature>
<feature type="coiled-coil region" evidence="11">
    <location>
        <begin position="185"/>
        <end position="269"/>
    </location>
</feature>
<keyword evidence="6" id="KW-0547">Nucleotide-binding</keyword>
<feature type="coiled-coil region" evidence="11">
    <location>
        <begin position="831"/>
        <end position="868"/>
    </location>
</feature>
<dbReference type="GO" id="GO:0003697">
    <property type="term" value="F:single-stranded DNA binding"/>
    <property type="evidence" value="ECO:0007669"/>
    <property type="project" value="TreeGrafter"/>
</dbReference>
<evidence type="ECO:0000256" key="7">
    <source>
        <dbReference type="ARBA" id="ARBA00022840"/>
    </source>
</evidence>
<dbReference type="InterPro" id="IPR003395">
    <property type="entry name" value="RecF/RecN/SMC_N"/>
</dbReference>
<evidence type="ECO:0000256" key="8">
    <source>
        <dbReference type="ARBA" id="ARBA00023054"/>
    </source>
</evidence>
<evidence type="ECO:0000256" key="6">
    <source>
        <dbReference type="ARBA" id="ARBA00022741"/>
    </source>
</evidence>
<evidence type="ECO:0000256" key="5">
    <source>
        <dbReference type="ARBA" id="ARBA00022454"/>
    </source>
</evidence>
<dbReference type="PANTHER" id="PTHR45916:SF1">
    <property type="entry name" value="STRUCTURAL MAINTENANCE OF CHROMOSOMES PROTEIN 5"/>
    <property type="match status" value="1"/>
</dbReference>
<dbReference type="SUPFAM" id="SSF52540">
    <property type="entry name" value="P-loop containing nucleoside triphosphate hydrolases"/>
    <property type="match status" value="1"/>
</dbReference>
<evidence type="ECO:0000259" key="12">
    <source>
        <dbReference type="Pfam" id="PF02463"/>
    </source>
</evidence>
<reference evidence="13" key="5">
    <citation type="submission" date="2025-09" db="UniProtKB">
        <authorList>
            <consortium name="Ensembl"/>
        </authorList>
    </citation>
    <scope>IDENTIFICATION</scope>
</reference>
<evidence type="ECO:0000256" key="4">
    <source>
        <dbReference type="ARBA" id="ARBA00018687"/>
    </source>
</evidence>
<dbReference type="GO" id="GO:0005634">
    <property type="term" value="C:nucleus"/>
    <property type="evidence" value="ECO:0007669"/>
    <property type="project" value="UniProtKB-SubCell"/>
</dbReference>
<reference evidence="13" key="4">
    <citation type="submission" date="2025-08" db="UniProtKB">
        <authorList>
            <consortium name="Ensembl"/>
        </authorList>
    </citation>
    <scope>IDENTIFICATION</scope>
</reference>
<dbReference type="GeneTree" id="ENSGT00550000074816"/>
<feature type="coiled-coil region" evidence="11">
    <location>
        <begin position="298"/>
        <end position="408"/>
    </location>
</feature>
<evidence type="ECO:0000256" key="1">
    <source>
        <dbReference type="ARBA" id="ARBA00004123"/>
    </source>
</evidence>
<dbReference type="Proteomes" id="UP000314986">
    <property type="component" value="Unassembled WGS sequence"/>
</dbReference>
<keyword evidence="9" id="KW-0539">Nucleus</keyword>
<keyword evidence="5" id="KW-0158">Chromosome</keyword>
<feature type="domain" description="RecF/RecN/SMC N-terminal" evidence="12">
    <location>
        <begin position="29"/>
        <end position="996"/>
    </location>
</feature>
<dbReference type="FunFam" id="3.40.50.300:FF:001301">
    <property type="entry name" value="Structural maintenance of chromosomes 5"/>
    <property type="match status" value="1"/>
</dbReference>
<proteinExistence type="inferred from homology"/>
<organism evidence="13 14">
    <name type="scientific">Callorhinchus milii</name>
    <name type="common">Ghost shark</name>
    <dbReference type="NCBI Taxonomy" id="7868"/>
    <lineage>
        <taxon>Eukaryota</taxon>
        <taxon>Metazoa</taxon>
        <taxon>Chordata</taxon>
        <taxon>Craniata</taxon>
        <taxon>Vertebrata</taxon>
        <taxon>Chondrichthyes</taxon>
        <taxon>Holocephali</taxon>
        <taxon>Chimaeriformes</taxon>
        <taxon>Callorhinchidae</taxon>
        <taxon>Callorhinchus</taxon>
    </lineage>
</organism>
<sequence length="1041" mass="122188">IALEAPSNRGNKLISIIILNVINALLLIRTYDSCEIHPGPNLNVIVGANGTGKSSIVCAICLGLAGRTSVIGRGDKVGLYVKRGFDKGSIELELYKPPHNLIISREISVSNNQSTWQINGEHATQKMVEEQTSALSIQVSNLCQFLPQEKVGEFAKMSKVELLEATEKSVGPPDMYKFHSDLKHYHEKEKKLEKMCKDKKAALENMEKMNDRNEKDVQRYYEKQRHLDKIKILERKRPWVEYEAARQQHEEVKHLRDQLKQELKGLKEAQAPMTRRIQAIERQCKQQEYKINEKGTEIKETARNYKQKQDLLERKDKEVEEVEQNLRMKKEEEADRQKRISNTKKMIEDWENELKASGNDDNVQPELDSISRSLRKVQEERGAIDGEKADLRRDKENLEREKKSKCISDFQNKVRLEDMMNIKETRLRDRFRDTYNAILWLRENKDKFKGRIFEPIMLELNMKDSRNAKYIENHIPMNDLRAFVCENQTDMEIFLHEVRDKQRLKVNAVCAPSNSAAKRPPSRPIQGLQHYGFVSYLRELIDAPAPVMSYLCDQHRVHDVPIGTGKTKTMIEQVIRETDLRQIYTAEERYTIRRSYYSNKMISSNTALREAQFLTVKVDADERRQLDDQLREINTKLEATESRIVDLTETQKRLEHEDNNLRGKKKELQDLRGKRRQLEQKISTKHDSLKQMLLDVINLPNEQQKANGIIKTIYSQKAKLVSELTQHIKVNIKGREFHFWHFLQQYEELDEKKRRLLNTCKECMKAARQICNLDENDIPQELMRVSTFPSPHFLPCLLQGRLPNTLDEIDASLREEESRVACFSTLSATIVADYKKRKQAIEDLVEELKRKNTELKDYKENISKVKEKWLNPLKQLVEQINEKFSEHFRSMQCAGEVDLHTENEEEYDKYGIRIRVKFRSSTQLHELTHHHQSGGERSVSTMLYLMALQELSRCPFRVVDEINQGMDPTNERRVFEMVVRTACQENTSQYFFITPKLLQNLTYDDNMTVLCVYNGLHVLPHGKWNMKAFHRRRRRVQVHNR</sequence>
<dbReference type="InterPro" id="IPR027417">
    <property type="entry name" value="P-loop_NTPase"/>
</dbReference>
<keyword evidence="14" id="KW-1185">Reference proteome</keyword>